<dbReference type="Pfam" id="PF00141">
    <property type="entry name" value="peroxidase"/>
    <property type="match status" value="1"/>
</dbReference>
<comment type="cofactor">
    <cofactor evidence="20 23">
        <name>heme b</name>
        <dbReference type="ChEBI" id="CHEBI:60344"/>
    </cofactor>
    <text evidence="20 23">Binds 1 heme b (iron(II)-protoporphyrin IX) group per subunit.</text>
</comment>
<feature type="binding site" description="axial binding residue" evidence="20">
    <location>
        <position position="197"/>
    </location>
    <ligand>
        <name>heme b</name>
        <dbReference type="ChEBI" id="CHEBI:60344"/>
    </ligand>
    <ligandPart>
        <name>Fe</name>
        <dbReference type="ChEBI" id="CHEBI:18248"/>
    </ligandPart>
</feature>
<keyword evidence="11 20" id="KW-0106">Calcium</keyword>
<feature type="binding site" evidence="20">
    <location>
        <position position="249"/>
    </location>
    <ligand>
        <name>Ca(2+)</name>
        <dbReference type="ChEBI" id="CHEBI:29108"/>
        <label>2</label>
    </ligand>
</feature>
<feature type="binding site" evidence="20">
    <location>
        <position position="246"/>
    </location>
    <ligand>
        <name>Ca(2+)</name>
        <dbReference type="ChEBI" id="CHEBI:29108"/>
        <label>2</label>
    </ligand>
</feature>
<evidence type="ECO:0000256" key="12">
    <source>
        <dbReference type="ARBA" id="ARBA00023002"/>
    </source>
</evidence>
<comment type="function">
    <text evidence="17">Suggested to catalyze the deposition of the aromatic residues of suberin on the cell wall and thus play a role in cell-suberization.</text>
</comment>
<evidence type="ECO:0000256" key="11">
    <source>
        <dbReference type="ARBA" id="ARBA00022837"/>
    </source>
</evidence>
<feature type="binding site" evidence="20">
    <location>
        <position position="75"/>
    </location>
    <ligand>
        <name>Ca(2+)</name>
        <dbReference type="ChEBI" id="CHEBI:29108"/>
        <label>1</label>
    </ligand>
</feature>
<dbReference type="InterPro" id="IPR019794">
    <property type="entry name" value="Peroxidases_AS"/>
</dbReference>
<proteinExistence type="inferred from homology"/>
<keyword evidence="7 23" id="KW-0575">Peroxidase</keyword>
<dbReference type="EMBL" id="MLFT02000002">
    <property type="protein sequence ID" value="PHT56233.1"/>
    <property type="molecule type" value="Genomic_DNA"/>
</dbReference>
<dbReference type="PROSITE" id="PS00436">
    <property type="entry name" value="PEROXIDASE_2"/>
    <property type="match status" value="1"/>
</dbReference>
<dbReference type="PROSITE" id="PS50873">
    <property type="entry name" value="PEROXIDASE_4"/>
    <property type="match status" value="1"/>
</dbReference>
<dbReference type="InterPro" id="IPR000823">
    <property type="entry name" value="Peroxidase_pln"/>
</dbReference>
<keyword evidence="14 22" id="KW-1015">Disulfide bond</keyword>
<comment type="caution">
    <text evidence="25">The sequence shown here is derived from an EMBL/GenBank/DDBJ whole genome shotgun (WGS) entry which is preliminary data.</text>
</comment>
<feature type="signal peptide" evidence="23">
    <location>
        <begin position="1"/>
        <end position="26"/>
    </location>
</feature>
<dbReference type="FunFam" id="1.10.520.10:FF:000006">
    <property type="entry name" value="Peroxidase"/>
    <property type="match status" value="1"/>
</dbReference>
<dbReference type="FunFam" id="1.10.420.10:FF:000001">
    <property type="entry name" value="Peroxidase"/>
    <property type="match status" value="1"/>
</dbReference>
<evidence type="ECO:0000256" key="7">
    <source>
        <dbReference type="ARBA" id="ARBA00022559"/>
    </source>
</evidence>
<dbReference type="STRING" id="33114.A0A2G2XFG0"/>
<feature type="active site" description="Proton acceptor" evidence="18">
    <location>
        <position position="74"/>
    </location>
</feature>
<dbReference type="PROSITE" id="PS00435">
    <property type="entry name" value="PEROXIDASE_1"/>
    <property type="match status" value="1"/>
</dbReference>
<keyword evidence="16 23" id="KW-0376">Hydrogen peroxide</keyword>
<comment type="function">
    <text evidence="2">Removal of H(2)O(2), oxidation of toxic reductants, biosynthesis and degradation of lignin, suberization, auxin catabolism, response to environmental stresses such as wounding, pathogen attack and oxidative stress. These functions might be dependent on each isozyme/isoform in each plant tissue.</text>
</comment>
<evidence type="ECO:0000313" key="25">
    <source>
        <dbReference type="EMBL" id="PHT56233.1"/>
    </source>
</evidence>
<feature type="binding site" evidence="20">
    <location>
        <position position="254"/>
    </location>
    <ligand>
        <name>Ca(2+)</name>
        <dbReference type="ChEBI" id="CHEBI:29108"/>
        <label>2</label>
    </ligand>
</feature>
<dbReference type="Proteomes" id="UP000224567">
    <property type="component" value="Unassembled WGS sequence"/>
</dbReference>
<comment type="subcellular location">
    <subcellularLocation>
        <location evidence="3 23">Secreted</location>
    </subcellularLocation>
</comment>
<dbReference type="PANTHER" id="PTHR31517:SF17">
    <property type="entry name" value="PEROXIDASE 6"/>
    <property type="match status" value="1"/>
</dbReference>
<dbReference type="InterPro" id="IPR002016">
    <property type="entry name" value="Haem_peroxidase"/>
</dbReference>
<dbReference type="GO" id="GO:0005576">
    <property type="term" value="C:extracellular region"/>
    <property type="evidence" value="ECO:0007669"/>
    <property type="project" value="UniProtKB-SubCell"/>
</dbReference>
<keyword evidence="26" id="KW-1185">Reference proteome</keyword>
<keyword evidence="6 23" id="KW-0964">Secreted</keyword>
<evidence type="ECO:0000256" key="4">
    <source>
        <dbReference type="ARBA" id="ARBA00006873"/>
    </source>
</evidence>
<evidence type="ECO:0000256" key="23">
    <source>
        <dbReference type="RuleBase" id="RU362060"/>
    </source>
</evidence>
<evidence type="ECO:0000256" key="17">
    <source>
        <dbReference type="ARBA" id="ARBA00053519"/>
    </source>
</evidence>
<feature type="disulfide bond" evidence="22">
    <location>
        <begin position="204"/>
        <end position="236"/>
    </location>
</feature>
<evidence type="ECO:0000256" key="2">
    <source>
        <dbReference type="ARBA" id="ARBA00002322"/>
    </source>
</evidence>
<dbReference type="CDD" id="cd00693">
    <property type="entry name" value="secretory_peroxidase"/>
    <property type="match status" value="1"/>
</dbReference>
<evidence type="ECO:0000256" key="21">
    <source>
        <dbReference type="PIRSR" id="PIRSR600823-4"/>
    </source>
</evidence>
<evidence type="ECO:0000256" key="10">
    <source>
        <dbReference type="ARBA" id="ARBA00022729"/>
    </source>
</evidence>
<evidence type="ECO:0000313" key="26">
    <source>
        <dbReference type="Proteomes" id="UP000224567"/>
    </source>
</evidence>
<feature type="domain" description="Plant heme peroxidase family profile" evidence="24">
    <location>
        <begin position="33"/>
        <end position="326"/>
    </location>
</feature>
<evidence type="ECO:0000259" key="24">
    <source>
        <dbReference type="PROSITE" id="PS50873"/>
    </source>
</evidence>
<dbReference type="OrthoDB" id="2113341at2759"/>
<keyword evidence="8 23" id="KW-0349">Heme</keyword>
<feature type="disulfide bond" evidence="22">
    <location>
        <begin position="125"/>
        <end position="322"/>
    </location>
</feature>
<feature type="binding site" evidence="19">
    <location>
        <position position="167"/>
    </location>
    <ligand>
        <name>substrate</name>
    </ligand>
</feature>
<dbReference type="GO" id="GO:0020037">
    <property type="term" value="F:heme binding"/>
    <property type="evidence" value="ECO:0007669"/>
    <property type="project" value="UniProtKB-UniRule"/>
</dbReference>
<dbReference type="PRINTS" id="PR00458">
    <property type="entry name" value="PEROXIDASE"/>
</dbReference>
<feature type="binding site" evidence="20">
    <location>
        <position position="198"/>
    </location>
    <ligand>
        <name>Ca(2+)</name>
        <dbReference type="ChEBI" id="CHEBI:29108"/>
        <label>2</label>
    </ligand>
</feature>
<keyword evidence="15" id="KW-0325">Glycoprotein</keyword>
<dbReference type="InterPro" id="IPR010255">
    <property type="entry name" value="Haem_peroxidase_sf"/>
</dbReference>
<name>A0A2G2XFG0_CAPBA</name>
<evidence type="ECO:0000256" key="3">
    <source>
        <dbReference type="ARBA" id="ARBA00004613"/>
    </source>
</evidence>
<evidence type="ECO:0000256" key="6">
    <source>
        <dbReference type="ARBA" id="ARBA00022525"/>
    </source>
</evidence>
<dbReference type="Gene3D" id="1.10.420.10">
    <property type="entry name" value="Peroxidase, domain 2"/>
    <property type="match status" value="1"/>
</dbReference>
<evidence type="ECO:0000256" key="1">
    <source>
        <dbReference type="ARBA" id="ARBA00000189"/>
    </source>
</evidence>
<dbReference type="AlphaFoldDB" id="A0A2G2XFG0"/>
<reference evidence="26" key="2">
    <citation type="journal article" date="2017" name="J. Anim. Genet.">
        <title>Multiple reference genome sequences of hot pepper reveal the massive evolution of plant disease resistance genes by retroduplication.</title>
        <authorList>
            <person name="Kim S."/>
            <person name="Park J."/>
            <person name="Yeom S.-I."/>
            <person name="Kim Y.-M."/>
            <person name="Seo E."/>
            <person name="Kim K.-T."/>
            <person name="Kim M.-S."/>
            <person name="Lee J.M."/>
            <person name="Cheong K."/>
            <person name="Shin H.-S."/>
            <person name="Kim S.-B."/>
            <person name="Han K."/>
            <person name="Lee J."/>
            <person name="Park M."/>
            <person name="Lee H.-A."/>
            <person name="Lee H.-Y."/>
            <person name="Lee Y."/>
            <person name="Oh S."/>
            <person name="Lee J.H."/>
            <person name="Choi E."/>
            <person name="Choi E."/>
            <person name="Lee S.E."/>
            <person name="Jeon J."/>
            <person name="Kim H."/>
            <person name="Choi G."/>
            <person name="Song H."/>
            <person name="Lee J."/>
            <person name="Lee S.-C."/>
            <person name="Kwon J.-K."/>
            <person name="Lee H.-Y."/>
            <person name="Koo N."/>
            <person name="Hong Y."/>
            <person name="Kim R.W."/>
            <person name="Kang W.-H."/>
            <person name="Huh J.H."/>
            <person name="Kang B.-C."/>
            <person name="Yang T.-J."/>
            <person name="Lee Y.-H."/>
            <person name="Bennetzen J.L."/>
            <person name="Choi D."/>
        </authorList>
    </citation>
    <scope>NUCLEOTIDE SEQUENCE [LARGE SCALE GENOMIC DNA]</scope>
    <source>
        <strain evidence="26">cv. PBC81</strain>
    </source>
</reference>
<evidence type="ECO:0000256" key="15">
    <source>
        <dbReference type="ARBA" id="ARBA00023180"/>
    </source>
</evidence>
<dbReference type="InterPro" id="IPR019793">
    <property type="entry name" value="Peroxidases_heam-ligand_BS"/>
</dbReference>
<feature type="binding site" evidence="20">
    <location>
        <position position="84"/>
    </location>
    <ligand>
        <name>Ca(2+)</name>
        <dbReference type="ChEBI" id="CHEBI:29108"/>
        <label>1</label>
    </ligand>
</feature>
<feature type="binding site" evidence="20">
    <location>
        <position position="80"/>
    </location>
    <ligand>
        <name>Ca(2+)</name>
        <dbReference type="ChEBI" id="CHEBI:29108"/>
        <label>1</label>
    </ligand>
</feature>
<feature type="binding site" evidence="20">
    <location>
        <position position="93"/>
    </location>
    <ligand>
        <name>Ca(2+)</name>
        <dbReference type="ChEBI" id="CHEBI:29108"/>
        <label>1</label>
    </ligand>
</feature>
<dbReference type="GO" id="GO:0042744">
    <property type="term" value="P:hydrogen peroxide catabolic process"/>
    <property type="evidence" value="ECO:0007669"/>
    <property type="project" value="UniProtKB-KW"/>
</dbReference>
<sequence>MKSFSSSIMTFVSLTMALFFAAAVSASEYDDFDLPFDYYSLSCPTLESIVHKKMEEWVKKDYSLAPALMRLHFHDCFVRGCDGSILLDHEGSERSANASKTLRGFEVIDDIKKEVEKACPKTVSCADILTAAARDATVAVGGPYWMVPYGRKDGTLSTAKEADELVPMGHELVTDLLEFFQSKGLNVLDLVVLSGAHTIGRTTCESLQYRLYNYNGTRKPDSRLDHLYLNYLGRKCRWASEYVDLDAVTPKKFDVQYYKNLQKGMGLLLTDQLLYTDPRTAPIVTALASQPDVFESMFAASMVKLGNIQDYLSDGGEVRLNCARVNSPNY</sequence>
<evidence type="ECO:0000256" key="16">
    <source>
        <dbReference type="ARBA" id="ARBA00023324"/>
    </source>
</evidence>
<evidence type="ECO:0000256" key="13">
    <source>
        <dbReference type="ARBA" id="ARBA00023004"/>
    </source>
</evidence>
<dbReference type="PRINTS" id="PR00461">
    <property type="entry name" value="PLPEROXIDASE"/>
</dbReference>
<feature type="chain" id="PRO_5013422265" description="Peroxidase" evidence="23">
    <location>
        <begin position="27"/>
        <end position="330"/>
    </location>
</feature>
<comment type="catalytic activity">
    <reaction evidence="1 23">
        <text>2 a phenolic donor + H2O2 = 2 a phenolic radical donor + 2 H2O</text>
        <dbReference type="Rhea" id="RHEA:56136"/>
        <dbReference type="ChEBI" id="CHEBI:15377"/>
        <dbReference type="ChEBI" id="CHEBI:16240"/>
        <dbReference type="ChEBI" id="CHEBI:139520"/>
        <dbReference type="ChEBI" id="CHEBI:139521"/>
        <dbReference type="EC" id="1.11.1.7"/>
    </reaction>
</comment>
<feature type="disulfide bond" evidence="22">
    <location>
        <begin position="76"/>
        <end position="81"/>
    </location>
</feature>
<evidence type="ECO:0000256" key="8">
    <source>
        <dbReference type="ARBA" id="ARBA00022617"/>
    </source>
</evidence>
<evidence type="ECO:0000256" key="18">
    <source>
        <dbReference type="PIRSR" id="PIRSR600823-1"/>
    </source>
</evidence>
<keyword evidence="10 23" id="KW-0732">Signal</keyword>
<reference evidence="25 26" key="1">
    <citation type="journal article" date="2017" name="Genome Biol.">
        <title>New reference genome sequences of hot pepper reveal the massive evolution of plant disease-resistance genes by retroduplication.</title>
        <authorList>
            <person name="Kim S."/>
            <person name="Park J."/>
            <person name="Yeom S.I."/>
            <person name="Kim Y.M."/>
            <person name="Seo E."/>
            <person name="Kim K.T."/>
            <person name="Kim M.S."/>
            <person name="Lee J.M."/>
            <person name="Cheong K."/>
            <person name="Shin H.S."/>
            <person name="Kim S.B."/>
            <person name="Han K."/>
            <person name="Lee J."/>
            <person name="Park M."/>
            <person name="Lee H.A."/>
            <person name="Lee H.Y."/>
            <person name="Lee Y."/>
            <person name="Oh S."/>
            <person name="Lee J.H."/>
            <person name="Choi E."/>
            <person name="Choi E."/>
            <person name="Lee S.E."/>
            <person name="Jeon J."/>
            <person name="Kim H."/>
            <person name="Choi G."/>
            <person name="Song H."/>
            <person name="Lee J."/>
            <person name="Lee S.C."/>
            <person name="Kwon J.K."/>
            <person name="Lee H.Y."/>
            <person name="Koo N."/>
            <person name="Hong Y."/>
            <person name="Kim R.W."/>
            <person name="Kang W.H."/>
            <person name="Huh J.H."/>
            <person name="Kang B.C."/>
            <person name="Yang T.J."/>
            <person name="Lee Y.H."/>
            <person name="Bennetzen J.L."/>
            <person name="Choi D."/>
        </authorList>
    </citation>
    <scope>NUCLEOTIDE SEQUENCE [LARGE SCALE GENOMIC DNA]</scope>
    <source>
        <strain evidence="26">cv. PBC81</strain>
    </source>
</reference>
<evidence type="ECO:0000256" key="5">
    <source>
        <dbReference type="ARBA" id="ARBA00012313"/>
    </source>
</evidence>
<evidence type="ECO:0000256" key="20">
    <source>
        <dbReference type="PIRSR" id="PIRSR600823-3"/>
    </source>
</evidence>
<evidence type="ECO:0000256" key="22">
    <source>
        <dbReference type="PIRSR" id="PIRSR600823-5"/>
    </source>
</evidence>
<dbReference type="GO" id="GO:0140825">
    <property type="term" value="F:lactoperoxidase activity"/>
    <property type="evidence" value="ECO:0007669"/>
    <property type="project" value="UniProtKB-EC"/>
</dbReference>
<dbReference type="EC" id="1.11.1.7" evidence="5 23"/>
<organism evidence="25 26">
    <name type="scientific">Capsicum baccatum</name>
    <name type="common">Peruvian pepper</name>
    <dbReference type="NCBI Taxonomy" id="33114"/>
    <lineage>
        <taxon>Eukaryota</taxon>
        <taxon>Viridiplantae</taxon>
        <taxon>Streptophyta</taxon>
        <taxon>Embryophyta</taxon>
        <taxon>Tracheophyta</taxon>
        <taxon>Spermatophyta</taxon>
        <taxon>Magnoliopsida</taxon>
        <taxon>eudicotyledons</taxon>
        <taxon>Gunneridae</taxon>
        <taxon>Pentapetalae</taxon>
        <taxon>asterids</taxon>
        <taxon>lamiids</taxon>
        <taxon>Solanales</taxon>
        <taxon>Solanaceae</taxon>
        <taxon>Solanoideae</taxon>
        <taxon>Capsiceae</taxon>
        <taxon>Capsicum</taxon>
    </lineage>
</organism>
<dbReference type="InterPro" id="IPR033905">
    <property type="entry name" value="Secretory_peroxidase"/>
</dbReference>
<gene>
    <name evidence="25" type="ORF">CQW23_04719</name>
</gene>
<comment type="similarity">
    <text evidence="23">Belongs to the peroxidase family. Classical plant (class III) peroxidase subfamily.</text>
</comment>
<dbReference type="GO" id="GO:0006979">
    <property type="term" value="P:response to oxidative stress"/>
    <property type="evidence" value="ECO:0007669"/>
    <property type="project" value="UniProtKB-UniRule"/>
</dbReference>
<feature type="disulfide bond" evidence="22">
    <location>
        <begin position="43"/>
        <end position="119"/>
    </location>
</feature>
<keyword evidence="12 23" id="KW-0560">Oxidoreductase</keyword>
<feature type="binding site" evidence="20">
    <location>
        <position position="82"/>
    </location>
    <ligand>
        <name>Ca(2+)</name>
        <dbReference type="ChEBI" id="CHEBI:29108"/>
        <label>1</label>
    </ligand>
</feature>
<comment type="cofactor">
    <cofactor evidence="20 23">
        <name>Ca(2+)</name>
        <dbReference type="ChEBI" id="CHEBI:29108"/>
    </cofactor>
    <text evidence="20 23">Binds 2 calcium ions per subunit.</text>
</comment>
<dbReference type="SUPFAM" id="SSF48113">
    <property type="entry name" value="Heme-dependent peroxidases"/>
    <property type="match status" value="1"/>
</dbReference>
<evidence type="ECO:0000256" key="19">
    <source>
        <dbReference type="PIRSR" id="PIRSR600823-2"/>
    </source>
</evidence>
<protein>
    <recommendedName>
        <fullName evidence="5 23">Peroxidase</fullName>
        <ecNumber evidence="5 23">1.11.1.7</ecNumber>
    </recommendedName>
</protein>
<comment type="similarity">
    <text evidence="4">Belongs to the peroxidase family. Ascorbate peroxidase subfamily.</text>
</comment>
<feature type="site" description="Transition state stabilizer" evidence="21">
    <location>
        <position position="70"/>
    </location>
</feature>
<dbReference type="PANTHER" id="PTHR31517">
    <property type="match status" value="1"/>
</dbReference>
<keyword evidence="9 20" id="KW-0479">Metal-binding</keyword>
<keyword evidence="13 20" id="KW-0408">Iron</keyword>
<dbReference type="Gene3D" id="1.10.520.10">
    <property type="match status" value="1"/>
</dbReference>
<accession>A0A2G2XFG0</accession>
<feature type="binding site" evidence="20">
    <location>
        <position position="78"/>
    </location>
    <ligand>
        <name>Ca(2+)</name>
        <dbReference type="ChEBI" id="CHEBI:29108"/>
        <label>1</label>
    </ligand>
</feature>
<evidence type="ECO:0000256" key="14">
    <source>
        <dbReference type="ARBA" id="ARBA00023157"/>
    </source>
</evidence>
<evidence type="ECO:0000256" key="9">
    <source>
        <dbReference type="ARBA" id="ARBA00022723"/>
    </source>
</evidence>
<dbReference type="GO" id="GO:0046872">
    <property type="term" value="F:metal ion binding"/>
    <property type="evidence" value="ECO:0007669"/>
    <property type="project" value="UniProtKB-UniRule"/>
</dbReference>